<feature type="transmembrane region" description="Helical" evidence="5">
    <location>
        <begin position="6"/>
        <end position="23"/>
    </location>
</feature>
<accession>A0A9W6N388</accession>
<evidence type="ECO:0000256" key="2">
    <source>
        <dbReference type="ARBA" id="ARBA00022692"/>
    </source>
</evidence>
<name>A0A9W6N388_9HYPH</name>
<keyword evidence="3 5" id="KW-1133">Transmembrane helix</keyword>
<dbReference type="PROSITE" id="PS50234">
    <property type="entry name" value="VWFA"/>
    <property type="match status" value="1"/>
</dbReference>
<dbReference type="Pfam" id="PF00092">
    <property type="entry name" value="VWA"/>
    <property type="match status" value="1"/>
</dbReference>
<dbReference type="Proteomes" id="UP001143364">
    <property type="component" value="Unassembled WGS sequence"/>
</dbReference>
<evidence type="ECO:0000313" key="7">
    <source>
        <dbReference type="EMBL" id="GLK76016.1"/>
    </source>
</evidence>
<reference evidence="7" key="1">
    <citation type="journal article" date="2014" name="Int. J. Syst. Evol. Microbiol.">
        <title>Complete genome sequence of Corynebacterium casei LMG S-19264T (=DSM 44701T), isolated from a smear-ripened cheese.</title>
        <authorList>
            <consortium name="US DOE Joint Genome Institute (JGI-PGF)"/>
            <person name="Walter F."/>
            <person name="Albersmeier A."/>
            <person name="Kalinowski J."/>
            <person name="Ruckert C."/>
        </authorList>
    </citation>
    <scope>NUCLEOTIDE SEQUENCE</scope>
    <source>
        <strain evidence="7">VKM B-2555</strain>
    </source>
</reference>
<dbReference type="Gene3D" id="3.40.50.410">
    <property type="entry name" value="von Willebrand factor, type A domain"/>
    <property type="match status" value="1"/>
</dbReference>
<comment type="caution">
    <text evidence="7">The sequence shown here is derived from an EMBL/GenBank/DDBJ whole genome shotgun (WGS) entry which is preliminary data.</text>
</comment>
<evidence type="ECO:0000313" key="8">
    <source>
        <dbReference type="Proteomes" id="UP001143364"/>
    </source>
</evidence>
<dbReference type="InterPro" id="IPR050768">
    <property type="entry name" value="UPF0353/GerABKA_families"/>
</dbReference>
<evidence type="ECO:0000259" key="6">
    <source>
        <dbReference type="PROSITE" id="PS50234"/>
    </source>
</evidence>
<dbReference type="PANTHER" id="PTHR22550">
    <property type="entry name" value="SPORE GERMINATION PROTEIN"/>
    <property type="match status" value="1"/>
</dbReference>
<keyword evidence="1" id="KW-1003">Cell membrane</keyword>
<dbReference type="InterPro" id="IPR002035">
    <property type="entry name" value="VWF_A"/>
</dbReference>
<organism evidence="7 8">
    <name type="scientific">Methylopila jiangsuensis</name>
    <dbReference type="NCBI Taxonomy" id="586230"/>
    <lineage>
        <taxon>Bacteria</taxon>
        <taxon>Pseudomonadati</taxon>
        <taxon>Pseudomonadota</taxon>
        <taxon>Alphaproteobacteria</taxon>
        <taxon>Hyphomicrobiales</taxon>
        <taxon>Methylopilaceae</taxon>
        <taxon>Methylopila</taxon>
    </lineage>
</organism>
<dbReference type="EMBL" id="BSFK01000005">
    <property type="protein sequence ID" value="GLK76016.1"/>
    <property type="molecule type" value="Genomic_DNA"/>
</dbReference>
<evidence type="ECO:0000256" key="3">
    <source>
        <dbReference type="ARBA" id="ARBA00022989"/>
    </source>
</evidence>
<feature type="transmembrane region" description="Helical" evidence="5">
    <location>
        <begin position="58"/>
        <end position="78"/>
    </location>
</feature>
<dbReference type="RefSeq" id="WP_271203940.1">
    <property type="nucleotide sequence ID" value="NZ_BSFK01000005.1"/>
</dbReference>
<evidence type="ECO:0000256" key="4">
    <source>
        <dbReference type="ARBA" id="ARBA00023136"/>
    </source>
</evidence>
<reference evidence="7" key="2">
    <citation type="submission" date="2023-01" db="EMBL/GenBank/DDBJ databases">
        <authorList>
            <person name="Sun Q."/>
            <person name="Evtushenko L."/>
        </authorList>
    </citation>
    <scope>NUCLEOTIDE SEQUENCE</scope>
    <source>
        <strain evidence="7">VKM B-2555</strain>
    </source>
</reference>
<evidence type="ECO:0000256" key="1">
    <source>
        <dbReference type="ARBA" id="ARBA00022475"/>
    </source>
</evidence>
<dbReference type="InterPro" id="IPR036465">
    <property type="entry name" value="vWFA_dom_sf"/>
</dbReference>
<feature type="domain" description="VWFA" evidence="6">
    <location>
        <begin position="89"/>
        <end position="277"/>
    </location>
</feature>
<gene>
    <name evidence="7" type="ORF">GCM10008171_12700</name>
</gene>
<dbReference type="PANTHER" id="PTHR22550:SF5">
    <property type="entry name" value="LEUCINE ZIPPER PROTEIN 4"/>
    <property type="match status" value="1"/>
</dbReference>
<keyword evidence="4 5" id="KW-0472">Membrane</keyword>
<sequence>MWDFATPYVAVLLPLPFLVMWLARPDARVAGALKVPGTVVGGAAETSTAGRPGRRLHLWAWIAWIALLAALAGPRTVLPASALPTTGRDLMVALDLSGSMERRDFALDGAVARRLDVVRTLGARFVRGRAGDRVGLVVYADRAFVAAEPSYDVEAVAQAFDSAAIGLAGRSTAIGEGLGLALRRLADAPGRSRVAVLLSDGANNAGAALPKDVARLAKQIGVRVHTIAMGPKETTEVQGYDPDVVDAEALKAIADISGGRFFRVRATEDLKQAMDAIDEIEPTRTLAPAAPLWRELWPWPAALALFAAAMSVLARRRAG</sequence>
<keyword evidence="8" id="KW-1185">Reference proteome</keyword>
<proteinExistence type="predicted"/>
<dbReference type="SMART" id="SM00327">
    <property type="entry name" value="VWA"/>
    <property type="match status" value="1"/>
</dbReference>
<dbReference type="SUPFAM" id="SSF53300">
    <property type="entry name" value="vWA-like"/>
    <property type="match status" value="1"/>
</dbReference>
<keyword evidence="2 5" id="KW-0812">Transmembrane</keyword>
<evidence type="ECO:0000256" key="5">
    <source>
        <dbReference type="SAM" id="Phobius"/>
    </source>
</evidence>
<protein>
    <submittedName>
        <fullName evidence="7">VWA domain-containing protein</fullName>
    </submittedName>
</protein>
<dbReference type="AlphaFoldDB" id="A0A9W6N388"/>